<evidence type="ECO:0000256" key="1">
    <source>
        <dbReference type="SAM" id="Phobius"/>
    </source>
</evidence>
<keyword evidence="1" id="KW-0812">Transmembrane</keyword>
<dbReference type="Proteomes" id="UP000006039">
    <property type="component" value="Unassembled WGS sequence"/>
</dbReference>
<dbReference type="EnsemblFungi" id="EJT75330">
    <property type="protein sequence ID" value="EJT75330"/>
    <property type="gene ID" value="GGTG_05267"/>
</dbReference>
<keyword evidence="1" id="KW-1133">Transmembrane helix</keyword>
<evidence type="ECO:0000313" key="4">
    <source>
        <dbReference type="Proteomes" id="UP000006039"/>
    </source>
</evidence>
<dbReference type="EMBL" id="GL385397">
    <property type="protein sequence ID" value="EJT75330.1"/>
    <property type="molecule type" value="Genomic_DNA"/>
</dbReference>
<sequence length="114" mass="13664">AKMPFLIKTELKRLYKRFGHPFVKRFWHMLNQINHRTNCNALQIINWICHHCQTTNSAPQRFKFMLKNNLLNAAGLTFTLARLIWYFTMQKPILLQTNSKQKQSFLELLAIKFL</sequence>
<feature type="transmembrane region" description="Helical" evidence="1">
    <location>
        <begin position="70"/>
        <end position="88"/>
    </location>
</feature>
<reference evidence="2" key="2">
    <citation type="submission" date="2010-07" db="EMBL/GenBank/DDBJ databases">
        <authorList>
            <consortium name="The Broad Institute Genome Sequencing Platform"/>
            <consortium name="Broad Institute Genome Sequencing Center for Infectious Disease"/>
            <person name="Ma L.-J."/>
            <person name="Dead R."/>
            <person name="Young S."/>
            <person name="Zeng Q."/>
            <person name="Koehrsen M."/>
            <person name="Alvarado L."/>
            <person name="Berlin A."/>
            <person name="Chapman S.B."/>
            <person name="Chen Z."/>
            <person name="Freedman E."/>
            <person name="Gellesch M."/>
            <person name="Goldberg J."/>
            <person name="Griggs A."/>
            <person name="Gujja S."/>
            <person name="Heilman E.R."/>
            <person name="Heiman D."/>
            <person name="Hepburn T."/>
            <person name="Howarth C."/>
            <person name="Jen D."/>
            <person name="Larson L."/>
            <person name="Mehta T."/>
            <person name="Neiman D."/>
            <person name="Pearson M."/>
            <person name="Roberts A."/>
            <person name="Saif S."/>
            <person name="Shea T."/>
            <person name="Shenoy N."/>
            <person name="Sisk P."/>
            <person name="Stolte C."/>
            <person name="Sykes S."/>
            <person name="Walk T."/>
            <person name="White J."/>
            <person name="Yandava C."/>
            <person name="Haas B."/>
            <person name="Nusbaum C."/>
            <person name="Birren B."/>
        </authorList>
    </citation>
    <scope>NUCLEOTIDE SEQUENCE</scope>
    <source>
        <strain evidence="2">R3-111a-1</strain>
    </source>
</reference>
<evidence type="ECO:0000313" key="2">
    <source>
        <dbReference type="EMBL" id="EJT75330.1"/>
    </source>
</evidence>
<gene>
    <name evidence="3" type="primary">20345725</name>
    <name evidence="2" type="ORF">GGTG_05267</name>
</gene>
<protein>
    <submittedName>
        <fullName evidence="2 3">Uncharacterized protein</fullName>
    </submittedName>
</protein>
<reference evidence="2" key="3">
    <citation type="submission" date="2010-09" db="EMBL/GenBank/DDBJ databases">
        <title>Annotation of Gaeumannomyces graminis var. tritici R3-111a-1.</title>
        <authorList>
            <consortium name="The Broad Institute Genome Sequencing Platform"/>
            <person name="Ma L.-J."/>
            <person name="Dead R."/>
            <person name="Young S.K."/>
            <person name="Zeng Q."/>
            <person name="Gargeya S."/>
            <person name="Fitzgerald M."/>
            <person name="Haas B."/>
            <person name="Abouelleil A."/>
            <person name="Alvarado L."/>
            <person name="Arachchi H.M."/>
            <person name="Berlin A."/>
            <person name="Brown A."/>
            <person name="Chapman S.B."/>
            <person name="Chen Z."/>
            <person name="Dunbar C."/>
            <person name="Freedman E."/>
            <person name="Gearin G."/>
            <person name="Gellesch M."/>
            <person name="Goldberg J."/>
            <person name="Griggs A."/>
            <person name="Gujja S."/>
            <person name="Heiman D."/>
            <person name="Howarth C."/>
            <person name="Larson L."/>
            <person name="Lui A."/>
            <person name="MacDonald P.J.P."/>
            <person name="Mehta T."/>
            <person name="Montmayeur A."/>
            <person name="Murphy C."/>
            <person name="Neiman D."/>
            <person name="Pearson M."/>
            <person name="Priest M."/>
            <person name="Roberts A."/>
            <person name="Saif S."/>
            <person name="Shea T."/>
            <person name="Shenoy N."/>
            <person name="Sisk P."/>
            <person name="Stolte C."/>
            <person name="Sykes S."/>
            <person name="Yandava C."/>
            <person name="Wortman J."/>
            <person name="Nusbaum C."/>
            <person name="Birren B."/>
        </authorList>
    </citation>
    <scope>NUCLEOTIDE SEQUENCE</scope>
    <source>
        <strain evidence="2">R3-111a-1</strain>
    </source>
</reference>
<evidence type="ECO:0000313" key="3">
    <source>
        <dbReference type="EnsemblFungi" id="EJT75330"/>
    </source>
</evidence>
<dbReference type="OrthoDB" id="4523126at2759"/>
<reference evidence="3" key="5">
    <citation type="submission" date="2018-04" db="UniProtKB">
        <authorList>
            <consortium name="EnsemblFungi"/>
        </authorList>
    </citation>
    <scope>IDENTIFICATION</scope>
    <source>
        <strain evidence="3">R3-111a-1</strain>
    </source>
</reference>
<organism evidence="2">
    <name type="scientific">Gaeumannomyces tritici (strain R3-111a-1)</name>
    <name type="common">Wheat and barley take-all root rot fungus</name>
    <name type="synonym">Gaeumannomyces graminis var. tritici</name>
    <dbReference type="NCBI Taxonomy" id="644352"/>
    <lineage>
        <taxon>Eukaryota</taxon>
        <taxon>Fungi</taxon>
        <taxon>Dikarya</taxon>
        <taxon>Ascomycota</taxon>
        <taxon>Pezizomycotina</taxon>
        <taxon>Sordariomycetes</taxon>
        <taxon>Sordariomycetidae</taxon>
        <taxon>Magnaporthales</taxon>
        <taxon>Magnaporthaceae</taxon>
        <taxon>Gaeumannomyces</taxon>
    </lineage>
</organism>
<reference evidence="4" key="1">
    <citation type="submission" date="2010-07" db="EMBL/GenBank/DDBJ databases">
        <title>The genome sequence of Gaeumannomyces graminis var. tritici strain R3-111a-1.</title>
        <authorList>
            <consortium name="The Broad Institute Genome Sequencing Platform"/>
            <person name="Ma L.-J."/>
            <person name="Dead R."/>
            <person name="Young S."/>
            <person name="Zeng Q."/>
            <person name="Koehrsen M."/>
            <person name="Alvarado L."/>
            <person name="Berlin A."/>
            <person name="Chapman S.B."/>
            <person name="Chen Z."/>
            <person name="Freedman E."/>
            <person name="Gellesch M."/>
            <person name="Goldberg J."/>
            <person name="Griggs A."/>
            <person name="Gujja S."/>
            <person name="Heilman E.R."/>
            <person name="Heiman D."/>
            <person name="Hepburn T."/>
            <person name="Howarth C."/>
            <person name="Jen D."/>
            <person name="Larson L."/>
            <person name="Mehta T."/>
            <person name="Neiman D."/>
            <person name="Pearson M."/>
            <person name="Roberts A."/>
            <person name="Saif S."/>
            <person name="Shea T."/>
            <person name="Shenoy N."/>
            <person name="Sisk P."/>
            <person name="Stolte C."/>
            <person name="Sykes S."/>
            <person name="Walk T."/>
            <person name="White J."/>
            <person name="Yandava C."/>
            <person name="Haas B."/>
            <person name="Nusbaum C."/>
            <person name="Birren B."/>
        </authorList>
    </citation>
    <scope>NUCLEOTIDE SEQUENCE [LARGE SCALE GENOMIC DNA]</scope>
    <source>
        <strain evidence="4">R3-111a-1</strain>
    </source>
</reference>
<dbReference type="GeneID" id="20345725"/>
<keyword evidence="4" id="KW-1185">Reference proteome</keyword>
<dbReference type="VEuPathDB" id="FungiDB:GGTG_05267"/>
<name>J8UL30_GAET3</name>
<keyword evidence="1" id="KW-0472">Membrane</keyword>
<accession>J8UL30</accession>
<feature type="non-terminal residue" evidence="2">
    <location>
        <position position="1"/>
    </location>
</feature>
<dbReference type="AlphaFoldDB" id="J8UL30"/>
<reference evidence="3" key="4">
    <citation type="journal article" date="2015" name="G3 (Bethesda)">
        <title>Genome sequences of three phytopathogenic species of the Magnaporthaceae family of fungi.</title>
        <authorList>
            <person name="Okagaki L.H."/>
            <person name="Nunes C.C."/>
            <person name="Sailsbery J."/>
            <person name="Clay B."/>
            <person name="Brown D."/>
            <person name="John T."/>
            <person name="Oh Y."/>
            <person name="Young N."/>
            <person name="Fitzgerald M."/>
            <person name="Haas B.J."/>
            <person name="Zeng Q."/>
            <person name="Young S."/>
            <person name="Adiconis X."/>
            <person name="Fan L."/>
            <person name="Levin J.Z."/>
            <person name="Mitchell T.K."/>
            <person name="Okubara P.A."/>
            <person name="Farman M.L."/>
            <person name="Kohn L.M."/>
            <person name="Birren B."/>
            <person name="Ma L.-J."/>
            <person name="Dean R.A."/>
        </authorList>
    </citation>
    <scope>NUCLEOTIDE SEQUENCE</scope>
    <source>
        <strain evidence="3">R3-111a-1</strain>
    </source>
</reference>
<dbReference type="RefSeq" id="XP_009221330.1">
    <property type="nucleotide sequence ID" value="XM_009223066.1"/>
</dbReference>
<proteinExistence type="predicted"/>